<gene>
    <name evidence="5" type="ORF">ELQ93_06460</name>
</gene>
<dbReference type="Proteomes" id="UP000268291">
    <property type="component" value="Unassembled WGS sequence"/>
</dbReference>
<dbReference type="Pfam" id="PF13579">
    <property type="entry name" value="Glyco_trans_4_4"/>
    <property type="match status" value="1"/>
</dbReference>
<evidence type="ECO:0000256" key="2">
    <source>
        <dbReference type="ARBA" id="ARBA00022679"/>
    </source>
</evidence>
<name>A0ABY0CA33_9MICO</name>
<dbReference type="CDD" id="cd03811">
    <property type="entry name" value="GT4_GT28_WabH-like"/>
    <property type="match status" value="1"/>
</dbReference>
<protein>
    <submittedName>
        <fullName evidence="5">Glycosyltransferase</fullName>
    </submittedName>
</protein>
<dbReference type="InterPro" id="IPR001296">
    <property type="entry name" value="Glyco_trans_1"/>
</dbReference>
<keyword evidence="1" id="KW-0328">Glycosyltransferase</keyword>
<dbReference type="SUPFAM" id="SSF53756">
    <property type="entry name" value="UDP-Glycosyltransferase/glycogen phosphorylase"/>
    <property type="match status" value="1"/>
</dbReference>
<dbReference type="EMBL" id="RZGY01000001">
    <property type="protein sequence ID" value="RUQ86614.1"/>
    <property type="molecule type" value="Genomic_DNA"/>
</dbReference>
<sequence>MRMNDLPKERSQPRVLHLGHTTEIGGAEMALARLLESSTRGWNAHLLIPRKPRSNGAFSELASPIISRVGPAQAPGATSSGRSIGALLRFALSGVTQAVLIRTNSSFRTADVLHANTSRSAIYAALAALSCRTPLVIHLRDMVSRESLGALGYELFTRLVLRRADGVIANSGATLDSALPHLRASTHSEVIPSPAGITTVAHSIEAARRAARPVDVIGMVARVDEWKGHEVLLRAFSAAFAGSHVRLKLAGGTPFANADYQRKLLTLCEDLGVTDQVEWLGHVTDVPTFIASLDVCVQSSIRPEPLGQNVLQYLAAGKPTVAVDAGGPAEWIENETTGILTDMGDVDALADALTRLADDQELRVALATNAPTTVADATDEIVTQRHAAFFRQVVGRRPGQVGP</sequence>
<evidence type="ECO:0000259" key="4">
    <source>
        <dbReference type="Pfam" id="PF13579"/>
    </source>
</evidence>
<keyword evidence="6" id="KW-1185">Reference proteome</keyword>
<dbReference type="Gene3D" id="3.40.50.2000">
    <property type="entry name" value="Glycogen Phosphorylase B"/>
    <property type="match status" value="2"/>
</dbReference>
<feature type="domain" description="Glycosyltransferase subfamily 4-like N-terminal" evidence="4">
    <location>
        <begin position="30"/>
        <end position="192"/>
    </location>
</feature>
<reference evidence="5 6" key="1">
    <citation type="submission" date="2018-12" db="EMBL/GenBank/DDBJ databases">
        <authorList>
            <person name="hu s."/>
            <person name="Xu Y."/>
            <person name="Xu B."/>
            <person name="Li F."/>
        </authorList>
    </citation>
    <scope>NUCLEOTIDE SEQUENCE [LARGE SCALE GENOMIC DNA]</scope>
    <source>
        <strain evidence="5 6">KSW2-17</strain>
    </source>
</reference>
<dbReference type="PANTHER" id="PTHR12526">
    <property type="entry name" value="GLYCOSYLTRANSFERASE"/>
    <property type="match status" value="1"/>
</dbReference>
<evidence type="ECO:0000313" key="6">
    <source>
        <dbReference type="Proteomes" id="UP000268291"/>
    </source>
</evidence>
<accession>A0ABY0CA33</accession>
<evidence type="ECO:0000313" key="5">
    <source>
        <dbReference type="EMBL" id="RUQ86614.1"/>
    </source>
</evidence>
<organism evidence="5 6">
    <name type="scientific">Labedella gwakjiensis</name>
    <dbReference type="NCBI Taxonomy" id="390269"/>
    <lineage>
        <taxon>Bacteria</taxon>
        <taxon>Bacillati</taxon>
        <taxon>Actinomycetota</taxon>
        <taxon>Actinomycetes</taxon>
        <taxon>Micrococcales</taxon>
        <taxon>Microbacteriaceae</taxon>
        <taxon>Labedella</taxon>
    </lineage>
</organism>
<evidence type="ECO:0000256" key="1">
    <source>
        <dbReference type="ARBA" id="ARBA00022676"/>
    </source>
</evidence>
<proteinExistence type="predicted"/>
<dbReference type="Pfam" id="PF00534">
    <property type="entry name" value="Glycos_transf_1"/>
    <property type="match status" value="1"/>
</dbReference>
<feature type="domain" description="Glycosyl transferase family 1" evidence="3">
    <location>
        <begin position="215"/>
        <end position="371"/>
    </location>
</feature>
<keyword evidence="2" id="KW-0808">Transferase</keyword>
<comment type="caution">
    <text evidence="5">The sequence shown here is derived from an EMBL/GenBank/DDBJ whole genome shotgun (WGS) entry which is preliminary data.</text>
</comment>
<dbReference type="InterPro" id="IPR028098">
    <property type="entry name" value="Glyco_trans_4-like_N"/>
</dbReference>
<evidence type="ECO:0000259" key="3">
    <source>
        <dbReference type="Pfam" id="PF00534"/>
    </source>
</evidence>
<dbReference type="PANTHER" id="PTHR12526:SF636">
    <property type="entry name" value="BLL3647 PROTEIN"/>
    <property type="match status" value="1"/>
</dbReference>